<evidence type="ECO:0000256" key="6">
    <source>
        <dbReference type="ARBA" id="ARBA00023014"/>
    </source>
</evidence>
<dbReference type="SUPFAM" id="SSF52016">
    <property type="entry name" value="LeuD/IlvD-like"/>
    <property type="match status" value="1"/>
</dbReference>
<comment type="caution">
    <text evidence="9">The sequence shown here is derived from an EMBL/GenBank/DDBJ whole genome shotgun (WGS) entry which is preliminary data.</text>
</comment>
<keyword evidence="5" id="KW-0408">Iron</keyword>
<dbReference type="OrthoDB" id="9764318at2"/>
<dbReference type="Pfam" id="PF00330">
    <property type="entry name" value="Aconitase"/>
    <property type="match status" value="1"/>
</dbReference>
<dbReference type="InterPro" id="IPR036008">
    <property type="entry name" value="Aconitase_4Fe-4S_dom"/>
</dbReference>
<reference evidence="9 10" key="1">
    <citation type="submission" date="2019-03" db="EMBL/GenBank/DDBJ databases">
        <title>Genomic Encyclopedia of Type Strains, Phase IV (KMG-IV): sequencing the most valuable type-strain genomes for metagenomic binning, comparative biology and taxonomic classification.</title>
        <authorList>
            <person name="Goeker M."/>
        </authorList>
    </citation>
    <scope>NUCLEOTIDE SEQUENCE [LARGE SCALE GENOMIC DNA]</scope>
    <source>
        <strain evidence="9 10">DSM 24629</strain>
    </source>
</reference>
<dbReference type="InterPro" id="IPR001030">
    <property type="entry name" value="Acoase/IPM_deHydtase_lsu_aba"/>
</dbReference>
<dbReference type="RefSeq" id="WP_132250936.1">
    <property type="nucleotide sequence ID" value="NZ_SMAL01000003.1"/>
</dbReference>
<dbReference type="Gene3D" id="3.40.1060.10">
    <property type="entry name" value="Aconitase, Domain 2"/>
    <property type="match status" value="1"/>
</dbReference>
<dbReference type="PANTHER" id="PTHR43160">
    <property type="entry name" value="ACONITATE HYDRATASE B"/>
    <property type="match status" value="1"/>
</dbReference>
<dbReference type="GO" id="GO:0005829">
    <property type="term" value="C:cytosol"/>
    <property type="evidence" value="ECO:0007669"/>
    <property type="project" value="TreeGrafter"/>
</dbReference>
<comment type="cofactor">
    <cofactor evidence="1">
        <name>[4Fe-4S] cluster</name>
        <dbReference type="ChEBI" id="CHEBI:49883"/>
    </cofactor>
</comment>
<comment type="similarity">
    <text evidence="2">Belongs to the aconitase/IPM isomerase family.</text>
</comment>
<keyword evidence="4" id="KW-0479">Metal-binding</keyword>
<dbReference type="InterPro" id="IPR015931">
    <property type="entry name" value="Acnase/IPM_dHydase_lsu_aba_1/3"/>
</dbReference>
<accession>A0A4R3MKY9</accession>
<dbReference type="Gene3D" id="3.30.499.10">
    <property type="entry name" value="Aconitase, domain 3"/>
    <property type="match status" value="2"/>
</dbReference>
<evidence type="ECO:0000256" key="4">
    <source>
        <dbReference type="ARBA" id="ARBA00022723"/>
    </source>
</evidence>
<evidence type="ECO:0000256" key="5">
    <source>
        <dbReference type="ARBA" id="ARBA00023004"/>
    </source>
</evidence>
<dbReference type="InterPro" id="IPR000573">
    <property type="entry name" value="AconitaseA/IPMdHydase_ssu_swvl"/>
</dbReference>
<evidence type="ECO:0000256" key="3">
    <source>
        <dbReference type="ARBA" id="ARBA00011245"/>
    </source>
</evidence>
<dbReference type="GO" id="GO:0006099">
    <property type="term" value="P:tricarboxylic acid cycle"/>
    <property type="evidence" value="ECO:0007669"/>
    <property type="project" value="UniProtKB-UniPathway"/>
</dbReference>
<comment type="subunit">
    <text evidence="3">Monomer.</text>
</comment>
<evidence type="ECO:0000313" key="9">
    <source>
        <dbReference type="EMBL" id="TCT15332.1"/>
    </source>
</evidence>
<dbReference type="AlphaFoldDB" id="A0A4R3MKY9"/>
<keyword evidence="10" id="KW-1185">Reference proteome</keyword>
<evidence type="ECO:0000313" key="10">
    <source>
        <dbReference type="Proteomes" id="UP000294902"/>
    </source>
</evidence>
<feature type="domain" description="Aconitase/3-isopropylmalate dehydratase large subunit alpha/beta/alpha" evidence="7">
    <location>
        <begin position="49"/>
        <end position="480"/>
    </location>
</feature>
<organism evidence="9 10">
    <name type="scientific">Natranaerovirga pectinivora</name>
    <dbReference type="NCBI Taxonomy" id="682400"/>
    <lineage>
        <taxon>Bacteria</taxon>
        <taxon>Bacillati</taxon>
        <taxon>Bacillota</taxon>
        <taxon>Clostridia</taxon>
        <taxon>Lachnospirales</taxon>
        <taxon>Natranaerovirgaceae</taxon>
        <taxon>Natranaerovirga</taxon>
    </lineage>
</organism>
<dbReference type="InterPro" id="IPR050926">
    <property type="entry name" value="Aconitase/IPM_isomerase"/>
</dbReference>
<dbReference type="EMBL" id="SMAL01000003">
    <property type="protein sequence ID" value="TCT15332.1"/>
    <property type="molecule type" value="Genomic_DNA"/>
</dbReference>
<dbReference type="InterPro" id="IPR015928">
    <property type="entry name" value="Aconitase/3IPM_dehydase_swvl"/>
</dbReference>
<dbReference type="Pfam" id="PF00694">
    <property type="entry name" value="Aconitase_C"/>
    <property type="match status" value="1"/>
</dbReference>
<dbReference type="SUPFAM" id="SSF53732">
    <property type="entry name" value="Aconitase iron-sulfur domain"/>
    <property type="match status" value="1"/>
</dbReference>
<evidence type="ECO:0000259" key="7">
    <source>
        <dbReference type="Pfam" id="PF00330"/>
    </source>
</evidence>
<gene>
    <name evidence="9" type="ORF">EDC18_10336</name>
</gene>
<dbReference type="NCBIfam" id="NF008503">
    <property type="entry name" value="PRK11413.1"/>
    <property type="match status" value="1"/>
</dbReference>
<dbReference type="UniPathway" id="UPA00223"/>
<name>A0A4R3MKY9_9FIRM</name>
<evidence type="ECO:0000259" key="8">
    <source>
        <dbReference type="Pfam" id="PF00694"/>
    </source>
</evidence>
<evidence type="ECO:0000256" key="1">
    <source>
        <dbReference type="ARBA" id="ARBA00001966"/>
    </source>
</evidence>
<dbReference type="GO" id="GO:0003994">
    <property type="term" value="F:aconitate hydratase activity"/>
    <property type="evidence" value="ECO:0007669"/>
    <property type="project" value="TreeGrafter"/>
</dbReference>
<dbReference type="InterPro" id="IPR015932">
    <property type="entry name" value="Aconitase_dom2"/>
</dbReference>
<dbReference type="Proteomes" id="UP000294902">
    <property type="component" value="Unassembled WGS sequence"/>
</dbReference>
<proteinExistence type="inferred from homology"/>
<dbReference type="PANTHER" id="PTHR43160:SF3">
    <property type="entry name" value="ACONITATE HYDRATASE, MITOCHONDRIAL"/>
    <property type="match status" value="1"/>
</dbReference>
<dbReference type="GO" id="GO:0051539">
    <property type="term" value="F:4 iron, 4 sulfur cluster binding"/>
    <property type="evidence" value="ECO:0007669"/>
    <property type="project" value="TreeGrafter"/>
</dbReference>
<dbReference type="PRINTS" id="PR00415">
    <property type="entry name" value="ACONITASE"/>
</dbReference>
<feature type="domain" description="Aconitase A/isopropylmalate dehydratase small subunit swivel" evidence="8">
    <location>
        <begin position="653"/>
        <end position="699"/>
    </location>
</feature>
<dbReference type="Gene3D" id="3.20.19.10">
    <property type="entry name" value="Aconitase, domain 4"/>
    <property type="match status" value="1"/>
</dbReference>
<protein>
    <submittedName>
        <fullName evidence="9">Aconitate hydratase</fullName>
    </submittedName>
</protein>
<evidence type="ECO:0000256" key="2">
    <source>
        <dbReference type="ARBA" id="ARBA00007185"/>
    </source>
</evidence>
<sequence length="764" mass="84209">MVKLYDTGAYLLNGKELIAEDGDAASIIKNKIGKEITKEDAKKGTITYSILKKHNTSDSENDLKMKFDSLTSHDITYVGIIQTARASGMTKFPVPYVLTNCHNSLCAVGGTINEDDHKFALSAAKKFGGIYVPPNIAVIHSYNREMMTKCGNMILGSDSHTRYGSLGTMGVGEGGGEIAKQLLSQTYDIKRPEVIGIYLTGKPQKGVGPQDVALQIIGNVYKNGYVKNKVMEFIGDGVENLDIEYRNGIDVMTTETTCWSSIWCTDEKVKEYYDIHGRVEDYSQLNPDEIAYYDGIVYVDLSTIEPTIALPFHPSNIYTIEEFKKNPIEIMEKVEKEAKEIFGSSEINFDLKSKVKDGEIYVDQGVVAGCSGGTYDNIIAVGDILDGKSVGNGLFQLSIYAGSQPTYLDLVNKGTIGKVMEAGAIVRSAICGPCFGAGDTPANQEFSIRHTTRNFPNREGSKPGEGQISYVALMDARSIAATAINGGKLTSATELDVTYTEPKYTFNPAIYEKRVYNGVGNAQPEEALIFGPNIKDWPQIPSLTDDLLLKVVSYITDPVTTTDELIPSGETSSFRSNPHRLAEFTLSRKDPQYVGNSKEVHKLEIDREEGINVTEKYEELKKVYDNIRKIDGYENIDPSNIGIGSTIFAYMPGDGSAREQAASCQRVIGAWANIAKEYATKRYRSNLINWGMVPFEIKEEIPFGKNDYIFVPKVKEAILNGEAQVKAYVIGEDAKEFTLNIGSLTEDEKKILVSGCLINFNRVN</sequence>
<keyword evidence="6" id="KW-0411">Iron-sulfur</keyword>
<dbReference type="GO" id="GO:0046872">
    <property type="term" value="F:metal ion binding"/>
    <property type="evidence" value="ECO:0007669"/>
    <property type="project" value="UniProtKB-KW"/>
</dbReference>